<accession>A0A2S0VY81</accession>
<evidence type="ECO:0000259" key="2">
    <source>
        <dbReference type="PROSITE" id="PS50966"/>
    </source>
</evidence>
<keyword evidence="1" id="KW-0863">Zinc-finger</keyword>
<dbReference type="RefSeq" id="WP_108605216.1">
    <property type="nucleotide sequence ID" value="NZ_CP026605.1"/>
</dbReference>
<dbReference type="OrthoDB" id="188274at2"/>
<dbReference type="GO" id="GO:0008270">
    <property type="term" value="F:zinc ion binding"/>
    <property type="evidence" value="ECO:0007669"/>
    <property type="project" value="UniProtKB-KW"/>
</dbReference>
<organism evidence="3 4">
    <name type="scientific">Saccharobesus litoralis</name>
    <dbReference type="NCBI Taxonomy" id="2172099"/>
    <lineage>
        <taxon>Bacteria</taxon>
        <taxon>Pseudomonadati</taxon>
        <taxon>Pseudomonadota</taxon>
        <taxon>Gammaproteobacteria</taxon>
        <taxon>Alteromonadales</taxon>
        <taxon>Alteromonadaceae</taxon>
        <taxon>Saccharobesus</taxon>
    </lineage>
</organism>
<name>A0A2S0VY81_9ALTE</name>
<reference evidence="3 4" key="1">
    <citation type="submission" date="2018-01" db="EMBL/GenBank/DDBJ databases">
        <title>Genome sequence of a Cantenovulum-like bacteria.</title>
        <authorList>
            <person name="Tan W.R."/>
            <person name="Lau N.-S."/>
            <person name="Go F."/>
            <person name="Amirul A.-A.A."/>
        </authorList>
    </citation>
    <scope>NUCLEOTIDE SEQUENCE [LARGE SCALE GENOMIC DNA]</scope>
    <source>
        <strain evidence="3 4">CCB-QB4</strain>
        <plasmid evidence="4">Plasmid unnamed1</plasmid>
    </source>
</reference>
<dbReference type="PANTHER" id="PTHR38133:SF1">
    <property type="entry name" value="SLR1429 PROTEIN"/>
    <property type="match status" value="1"/>
</dbReference>
<evidence type="ECO:0000313" key="4">
    <source>
        <dbReference type="Proteomes" id="UP000244441"/>
    </source>
</evidence>
<dbReference type="Pfam" id="PF04434">
    <property type="entry name" value="SWIM"/>
    <property type="match status" value="1"/>
</dbReference>
<dbReference type="InterPro" id="IPR007527">
    <property type="entry name" value="Znf_SWIM"/>
</dbReference>
<evidence type="ECO:0000313" key="3">
    <source>
        <dbReference type="EMBL" id="AWB69179.1"/>
    </source>
</evidence>
<dbReference type="EMBL" id="CP026605">
    <property type="protein sequence ID" value="AWB69179.1"/>
    <property type="molecule type" value="Genomic_DNA"/>
</dbReference>
<protein>
    <recommendedName>
        <fullName evidence="2">SWIM-type domain-containing protein</fullName>
    </recommendedName>
</protein>
<dbReference type="Proteomes" id="UP000244441">
    <property type="component" value="Plasmid unnamed1"/>
</dbReference>
<geneLocation type="plasmid" evidence="3">
    <name>unnamed1</name>
</geneLocation>
<proteinExistence type="predicted"/>
<gene>
    <name evidence="3" type="ORF">C2869_22005</name>
</gene>
<keyword evidence="1" id="KW-0479">Metal-binding</keyword>
<evidence type="ECO:0000256" key="1">
    <source>
        <dbReference type="PROSITE-ProRule" id="PRU00325"/>
    </source>
</evidence>
<feature type="domain" description="SWIM-type" evidence="2">
    <location>
        <begin position="39"/>
        <end position="74"/>
    </location>
</feature>
<keyword evidence="4" id="KW-1185">Reference proteome</keyword>
<dbReference type="AlphaFoldDB" id="A0A2S0VY81"/>
<dbReference type="PANTHER" id="PTHR38133">
    <property type="entry name" value="SLR1429 PROTEIN"/>
    <property type="match status" value="1"/>
</dbReference>
<keyword evidence="3" id="KW-0614">Plasmid</keyword>
<keyword evidence="1" id="KW-0862">Zinc</keyword>
<dbReference type="KEGG" id="cate:C2869_22005"/>
<dbReference type="PROSITE" id="PS50966">
    <property type="entry name" value="ZF_SWIM"/>
    <property type="match status" value="1"/>
</dbReference>
<sequence length="160" mass="17869">MISDKDWQANIAKLCQYPGWLSKLMLNEIPDSIQQGFTPHSLLPTSFNDIDASCTCPDHANPCKHIAGAYYRIAEQLDTNPMLLFQLRGLSPQALHKALAQTELGQAFAEHLATKQQVDIEISDHRYPAFECDNTPLAANQSINLAQFWQMKPATETPTS</sequence>